<sequence length="956" mass="108831">MKKDYKNYTFIEGKYSEDTNSYVSYYKHTATGAQVLLLDNDDENNVFAIGFKTPPKDDAGVAHIVEHSTLSGSRKYHTKEPFMDLIQSSLQTFLNAMTFSDKTIYPISSRNQKDFMNLCDVYLDAVFFPKMYEEKKIFQQEGWHYEFKDNKDLIYNGVVYNEMKGVYSDPDALVAFQASRGLHGETTYGFESGGHPKKIPSLSYEDFLNFHRDHYHPSNSYIYLYGNLDKTEILDHIDRDYLSQFSKKDLPNEIVLSPDLEENLWLCQDYPTDDLDDGSYYTYAFTMGQATNGRDLLLRALFADLLVNSNEGDLKEALLDQNFCKDIYVDLSTSLPLDVYITAKGAKPDRSKDFYKIIQDCLKDLVIKGFDKKRLLATFNKFEISIREGGGNHKGIIYYINALNTWLYGASPFIGLNFSDALADLRKTIENGEFEKLLEEKVLNAKKLILESKANTDLLKEDQLALARELKEKQDNLTTDEKARILQEAQALLDYQSTPDSLQAKASIPKLTLDDIKPGIRHIPRKLTEEDGAHYLFHPEFTNGLSYLTLSFEAHHLDLDELACLALLPNLLGKISTQNQSYKDLSTAIYLNSSGILFDPTVYQSKDKYSIRFNIHTGSLGRQVEKILPIMEDILFHTSFKEEKRIYDLLMLEKTSNEAGFLQNGHIIASSRVDSHYSKPAKIRELLGGLDYHFYLKDLLDHWEERKDAFLQSLEKVYKKAFNGRDVIVEFTGEEKVYQDLVPALTTLTKKFQSYPYVDLNPVLSPAKEAFSLPASVLYISKGYDLNKLDAPYSGSMAVLANLLSTGYLHENIRAKGGAYGAGIRIKSSGLLATYSYRDPQLQETIACYDAMGTYLDQLDLTPDEISQIIIGSMNAFDPLRTPYELGQVDLARFILDQAEEDLSIQKQEALATSLQSLKSYKSLLSQAMNQDQLVVFGSQDMIEENKDLFDQVYSI</sequence>
<dbReference type="SUPFAM" id="SSF63411">
    <property type="entry name" value="LuxS/MPP-like metallohydrolase"/>
    <property type="match status" value="4"/>
</dbReference>
<dbReference type="InterPro" id="IPR007863">
    <property type="entry name" value="Peptidase_M16_C"/>
</dbReference>
<feature type="domain" description="Peptidase M16C associated" evidence="1">
    <location>
        <begin position="452"/>
        <end position="699"/>
    </location>
</feature>
<dbReference type="InterPro" id="IPR013578">
    <property type="entry name" value="Peptidase_M16C_assoc"/>
</dbReference>
<dbReference type="InterPro" id="IPR011249">
    <property type="entry name" value="Metalloenz_LuxS/M16"/>
</dbReference>
<dbReference type="SMART" id="SM01264">
    <property type="entry name" value="M16C_associated"/>
    <property type="match status" value="1"/>
</dbReference>
<dbReference type="Pfam" id="PF05193">
    <property type="entry name" value="Peptidase_M16_C"/>
    <property type="match status" value="1"/>
</dbReference>
<protein>
    <submittedName>
        <fullName evidence="2">Peptidase M16C associated</fullName>
    </submittedName>
</protein>
<gene>
    <name evidence="2" type="ORF">NCTC13150_01037</name>
</gene>
<evidence type="ECO:0000259" key="1">
    <source>
        <dbReference type="SMART" id="SM01264"/>
    </source>
</evidence>
<dbReference type="Pfam" id="PF00675">
    <property type="entry name" value="Peptidase_M16"/>
    <property type="match status" value="1"/>
</dbReference>
<organism evidence="2 3">
    <name type="scientific">Urinicoccus massiliensis</name>
    <dbReference type="NCBI Taxonomy" id="1723382"/>
    <lineage>
        <taxon>Bacteria</taxon>
        <taxon>Bacillati</taxon>
        <taxon>Bacillota</taxon>
        <taxon>Tissierellia</taxon>
        <taxon>Tissierellales</taxon>
        <taxon>Peptoniphilaceae</taxon>
        <taxon>Urinicoccus</taxon>
    </lineage>
</organism>
<reference evidence="2 3" key="1">
    <citation type="submission" date="2019-02" db="EMBL/GenBank/DDBJ databases">
        <authorList>
            <consortium name="Pathogen Informatics"/>
        </authorList>
    </citation>
    <scope>NUCLEOTIDE SEQUENCE [LARGE SCALE GENOMIC DNA]</scope>
    <source>
        <strain evidence="2 3">3012STDY7089603</strain>
    </source>
</reference>
<dbReference type="Gene3D" id="3.30.830.10">
    <property type="entry name" value="Metalloenzyme, LuxS/M16 peptidase-like"/>
    <property type="match status" value="4"/>
</dbReference>
<dbReference type="Pfam" id="PF08367">
    <property type="entry name" value="M16C_assoc"/>
    <property type="match status" value="1"/>
</dbReference>
<keyword evidence="3" id="KW-1185">Reference proteome</keyword>
<dbReference type="GO" id="GO:0016485">
    <property type="term" value="P:protein processing"/>
    <property type="evidence" value="ECO:0007669"/>
    <property type="project" value="TreeGrafter"/>
</dbReference>
<dbReference type="AlphaFoldDB" id="A0A8H2M745"/>
<dbReference type="GO" id="GO:0004222">
    <property type="term" value="F:metalloendopeptidase activity"/>
    <property type="evidence" value="ECO:0007669"/>
    <property type="project" value="TreeGrafter"/>
</dbReference>
<dbReference type="Proteomes" id="UP000377798">
    <property type="component" value="Unassembled WGS sequence"/>
</dbReference>
<dbReference type="PANTHER" id="PTHR43016">
    <property type="entry name" value="PRESEQUENCE PROTEASE"/>
    <property type="match status" value="1"/>
</dbReference>
<dbReference type="Pfam" id="PF22516">
    <property type="entry name" value="PreP_C"/>
    <property type="match status" value="1"/>
</dbReference>
<dbReference type="InterPro" id="IPR011765">
    <property type="entry name" value="Pept_M16_N"/>
</dbReference>
<dbReference type="RefSeq" id="WP_131749095.1">
    <property type="nucleotide sequence ID" value="NZ_CAACYI010000001.1"/>
</dbReference>
<dbReference type="GO" id="GO:0046872">
    <property type="term" value="F:metal ion binding"/>
    <property type="evidence" value="ECO:0007669"/>
    <property type="project" value="InterPro"/>
</dbReference>
<name>A0A8H2M745_9FIRM</name>
<proteinExistence type="predicted"/>
<evidence type="ECO:0000313" key="3">
    <source>
        <dbReference type="Proteomes" id="UP000377798"/>
    </source>
</evidence>
<dbReference type="EMBL" id="CAACYI010000001">
    <property type="protein sequence ID" value="VFB16488.1"/>
    <property type="molecule type" value="Genomic_DNA"/>
</dbReference>
<dbReference type="FunFam" id="3.30.830.10:FF:000034">
    <property type="entry name" value="presequence protease 1, chloroplastic/mitochondrial"/>
    <property type="match status" value="1"/>
</dbReference>
<evidence type="ECO:0000313" key="2">
    <source>
        <dbReference type="EMBL" id="VFB16488.1"/>
    </source>
</evidence>
<comment type="caution">
    <text evidence="2">The sequence shown here is derived from an EMBL/GenBank/DDBJ whole genome shotgun (WGS) entry which is preliminary data.</text>
</comment>
<dbReference type="PANTHER" id="PTHR43016:SF13">
    <property type="entry name" value="PRESEQUENCE PROTEASE, MITOCHONDRIAL"/>
    <property type="match status" value="1"/>
</dbReference>
<accession>A0A8H2M745</accession>
<dbReference type="InterPro" id="IPR055130">
    <property type="entry name" value="PreP_C"/>
</dbReference>